<accession>A0A7U2I4R8</accession>
<organism evidence="1 2">
    <name type="scientific">Phaeosphaeria nodorum (strain SN15 / ATCC MYA-4574 / FGSC 10173)</name>
    <name type="common">Glume blotch fungus</name>
    <name type="synonym">Parastagonospora nodorum</name>
    <dbReference type="NCBI Taxonomy" id="321614"/>
    <lineage>
        <taxon>Eukaryota</taxon>
        <taxon>Fungi</taxon>
        <taxon>Dikarya</taxon>
        <taxon>Ascomycota</taxon>
        <taxon>Pezizomycotina</taxon>
        <taxon>Dothideomycetes</taxon>
        <taxon>Pleosporomycetidae</taxon>
        <taxon>Pleosporales</taxon>
        <taxon>Pleosporineae</taxon>
        <taxon>Phaeosphaeriaceae</taxon>
        <taxon>Parastagonospora</taxon>
    </lineage>
</organism>
<sequence>MRTALDVVFRFMRSPRDRIEMRGMTTERLSQRFVAGQVAGTCLNACAKCAARRIQSIAKMAKGRSPSDREKKAANTAHPYLLHCCNLRPWFGSSSWSK</sequence>
<keyword evidence="2" id="KW-1185">Reference proteome</keyword>
<dbReference type="AlphaFoldDB" id="A0A7U2I4R8"/>
<protein>
    <submittedName>
        <fullName evidence="1">Uncharacterized protein</fullName>
    </submittedName>
</protein>
<dbReference type="EMBL" id="CP069037">
    <property type="protein sequence ID" value="QRD03351.1"/>
    <property type="molecule type" value="Genomic_DNA"/>
</dbReference>
<dbReference type="VEuPathDB" id="FungiDB:JI435_419390"/>
<proteinExistence type="predicted"/>
<name>A0A7U2I4R8_PHANO</name>
<dbReference type="Proteomes" id="UP000663193">
    <property type="component" value="Chromosome 15"/>
</dbReference>
<evidence type="ECO:0000313" key="1">
    <source>
        <dbReference type="EMBL" id="QRD03351.1"/>
    </source>
</evidence>
<reference evidence="2" key="1">
    <citation type="journal article" date="2021" name="BMC Genomics">
        <title>Chromosome-level genome assembly and manually-curated proteome of model necrotroph Parastagonospora nodorum Sn15 reveals a genome-wide trove of candidate effector homologs, and redundancy of virulence-related functions within an accessory chromosome.</title>
        <authorList>
            <person name="Bertazzoni S."/>
            <person name="Jones D.A.B."/>
            <person name="Phan H.T."/>
            <person name="Tan K.-C."/>
            <person name="Hane J.K."/>
        </authorList>
    </citation>
    <scope>NUCLEOTIDE SEQUENCE [LARGE SCALE GENOMIC DNA]</scope>
    <source>
        <strain evidence="2">SN15 / ATCC MYA-4574 / FGSC 10173)</strain>
    </source>
</reference>
<gene>
    <name evidence="1" type="ORF">JI435_419390</name>
</gene>
<evidence type="ECO:0000313" key="2">
    <source>
        <dbReference type="Proteomes" id="UP000663193"/>
    </source>
</evidence>